<dbReference type="PROSITE" id="PS51900">
    <property type="entry name" value="CB"/>
    <property type="match status" value="1"/>
</dbReference>
<dbReference type="HOGENOM" id="CLU_1033631_0_0_6"/>
<feature type="domain" description="Core-binding (CB)" evidence="4">
    <location>
        <begin position="34"/>
        <end position="119"/>
    </location>
</feature>
<protein>
    <recommendedName>
        <fullName evidence="4">Core-binding (CB) domain-containing protein</fullName>
    </recommendedName>
</protein>
<dbReference type="Gene3D" id="1.10.150.130">
    <property type="match status" value="1"/>
</dbReference>
<sequence length="297" mass="34761">MRLHAWYRTLAGRSTNTKPISGQIVLEVIPMRKNQLRQQVDHYCHHDHTGSYRARKHRHFVLHKMIRDLFHIGHVPPKWHAITHEHIQRLVTHWQKERLKPSTIMKYMTIIRDFFQKIEHAIPDISNQSMGIKNQKSSSTGIHLPEDISDRLVNPTAKILIELQIHFGLTLSEAMRLCPTIHVQEHQLWITRDIATNSHDRTIPFRNEAQIETKNSLLSLCREQNLILTYGYHSVRGAYSNELKAVGVPSSKSYRGVYAKNMYPELSKTLSPYLAKQTILREMGLQSRRTLWSYLNE</sequence>
<evidence type="ECO:0000256" key="1">
    <source>
        <dbReference type="ARBA" id="ARBA00022908"/>
    </source>
</evidence>
<evidence type="ECO:0000313" key="5">
    <source>
        <dbReference type="EMBL" id="EHL32581.1"/>
    </source>
</evidence>
<dbReference type="Pfam" id="PF12834">
    <property type="entry name" value="Phage_int_SAM_2"/>
    <property type="match status" value="1"/>
</dbReference>
<dbReference type="InterPro" id="IPR024457">
    <property type="entry name" value="Putative_integrase_N"/>
</dbReference>
<dbReference type="InterPro" id="IPR011010">
    <property type="entry name" value="DNA_brk_join_enz"/>
</dbReference>
<reference evidence="5 6" key="1">
    <citation type="journal article" date="2011" name="BMC Genomics">
        <title>Insight into cross-talk between intra-amoebal pathogens.</title>
        <authorList>
            <person name="Gimenez G."/>
            <person name="Bertelli C."/>
            <person name="Moliner C."/>
            <person name="Robert C."/>
            <person name="Raoult D."/>
            <person name="Fournier P.E."/>
            <person name="Greub G."/>
        </authorList>
    </citation>
    <scope>NUCLEOTIDE SEQUENCE [LARGE SCALE GENOMIC DNA]</scope>
    <source>
        <strain evidence="5 6">LLAP12</strain>
    </source>
</reference>
<dbReference type="SUPFAM" id="SSF56349">
    <property type="entry name" value="DNA breaking-rejoining enzymes"/>
    <property type="match status" value="1"/>
</dbReference>
<dbReference type="GO" id="GO:0015074">
    <property type="term" value="P:DNA integration"/>
    <property type="evidence" value="ECO:0007669"/>
    <property type="project" value="UniProtKB-KW"/>
</dbReference>
<gene>
    <name evidence="5" type="ORF">LDG_5172</name>
</gene>
<evidence type="ECO:0000256" key="3">
    <source>
        <dbReference type="PROSITE-ProRule" id="PRU01248"/>
    </source>
</evidence>
<dbReference type="eggNOG" id="COG0582">
    <property type="taxonomic scope" value="Bacteria"/>
</dbReference>
<dbReference type="InterPro" id="IPR010998">
    <property type="entry name" value="Integrase_recombinase_N"/>
</dbReference>
<keyword evidence="2 3" id="KW-0238">DNA-binding</keyword>
<accession>G9EJ15</accession>
<proteinExistence type="predicted"/>
<keyword evidence="6" id="KW-1185">Reference proteome</keyword>
<dbReference type="InterPro" id="IPR044068">
    <property type="entry name" value="CB"/>
</dbReference>
<dbReference type="GO" id="GO:0003677">
    <property type="term" value="F:DNA binding"/>
    <property type="evidence" value="ECO:0007669"/>
    <property type="project" value="UniProtKB-UniRule"/>
</dbReference>
<dbReference type="AlphaFoldDB" id="G9EJ15"/>
<evidence type="ECO:0000259" key="4">
    <source>
        <dbReference type="PROSITE" id="PS51900"/>
    </source>
</evidence>
<organism evidence="5 6">
    <name type="scientific">Legionella drancourtii LLAP12</name>
    <dbReference type="NCBI Taxonomy" id="658187"/>
    <lineage>
        <taxon>Bacteria</taxon>
        <taxon>Pseudomonadati</taxon>
        <taxon>Pseudomonadota</taxon>
        <taxon>Gammaproteobacteria</taxon>
        <taxon>Legionellales</taxon>
        <taxon>Legionellaceae</taxon>
        <taxon>Legionella</taxon>
    </lineage>
</organism>
<evidence type="ECO:0000313" key="6">
    <source>
        <dbReference type="Proteomes" id="UP000002770"/>
    </source>
</evidence>
<keyword evidence="1" id="KW-0229">DNA integration</keyword>
<name>G9EJ15_9GAMM</name>
<dbReference type="EMBL" id="JH413796">
    <property type="protein sequence ID" value="EHL32581.1"/>
    <property type="molecule type" value="Genomic_DNA"/>
</dbReference>
<dbReference type="Proteomes" id="UP000002770">
    <property type="component" value="Unassembled WGS sequence"/>
</dbReference>
<dbReference type="InParanoid" id="G9EJ15"/>
<evidence type="ECO:0000256" key="2">
    <source>
        <dbReference type="ARBA" id="ARBA00023125"/>
    </source>
</evidence>